<dbReference type="AlphaFoldDB" id="A0A6H2EN12"/>
<name>A0A6H2EN12_9ACTO</name>
<dbReference type="InterPro" id="IPR021678">
    <property type="entry name" value="DUF3263"/>
</dbReference>
<dbReference type="EMBL" id="CP050804">
    <property type="protein sequence ID" value="QJC22463.1"/>
    <property type="molecule type" value="Genomic_DNA"/>
</dbReference>
<dbReference type="Proteomes" id="UP000502298">
    <property type="component" value="Chromosome"/>
</dbReference>
<dbReference type="Pfam" id="PF11662">
    <property type="entry name" value="DUF3263"/>
    <property type="match status" value="1"/>
</dbReference>
<dbReference type="KEGG" id="arca:HC352_08050"/>
<proteinExistence type="predicted"/>
<sequence>MSGQKDAQSIDLTDMEKQILAIEESWWTIARTKERAISQELGIAPMRYYILLSHMLDDERVWRARPQLVDRLRRLRDARQQERTVS</sequence>
<accession>A0A6H2EN12</accession>
<dbReference type="RefSeq" id="WP_168918385.1">
    <property type="nucleotide sequence ID" value="NZ_CP050804.1"/>
</dbReference>
<organism evidence="1 2">
    <name type="scientific">Arcanobacterium buesumense</name>
    <dbReference type="NCBI Taxonomy" id="2722751"/>
    <lineage>
        <taxon>Bacteria</taxon>
        <taxon>Bacillati</taxon>
        <taxon>Actinomycetota</taxon>
        <taxon>Actinomycetes</taxon>
        <taxon>Actinomycetales</taxon>
        <taxon>Actinomycetaceae</taxon>
        <taxon>Arcanobacterium</taxon>
    </lineage>
</organism>
<gene>
    <name evidence="1" type="ORF">HC352_08050</name>
</gene>
<evidence type="ECO:0000313" key="2">
    <source>
        <dbReference type="Proteomes" id="UP000502298"/>
    </source>
</evidence>
<protein>
    <submittedName>
        <fullName evidence="1">DUF3263 domain-containing protein</fullName>
    </submittedName>
</protein>
<reference evidence="1 2" key="1">
    <citation type="submission" date="2020-03" db="EMBL/GenBank/DDBJ databases">
        <title>Complete genome of Arcanobacterium buesumensis sp. nov. strain 2701.</title>
        <authorList>
            <person name="Borowiak M."/>
            <person name="Alssahen M."/>
            <person name="Laemmler C."/>
            <person name="Malorny B."/>
            <person name="Hassan A."/>
            <person name="Prenger-Berninghoff E."/>
            <person name="Ploetz M."/>
            <person name="Abdulmawjood A."/>
        </authorList>
    </citation>
    <scope>NUCLEOTIDE SEQUENCE [LARGE SCALE GENOMIC DNA]</scope>
    <source>
        <strain evidence="1 2">2701</strain>
    </source>
</reference>
<keyword evidence="2" id="KW-1185">Reference proteome</keyword>
<evidence type="ECO:0000313" key="1">
    <source>
        <dbReference type="EMBL" id="QJC22463.1"/>
    </source>
</evidence>